<dbReference type="STRING" id="4955.A0A1G4M702"/>
<dbReference type="InterPro" id="IPR024584">
    <property type="entry name" value="Tuberin_N"/>
</dbReference>
<proteinExistence type="predicted"/>
<evidence type="ECO:0000313" key="4">
    <source>
        <dbReference type="EMBL" id="SCV99612.1"/>
    </source>
</evidence>
<evidence type="ECO:0000256" key="1">
    <source>
        <dbReference type="ARBA" id="ARBA00022468"/>
    </source>
</evidence>
<evidence type="ECO:0000259" key="3">
    <source>
        <dbReference type="PROSITE" id="PS50085"/>
    </source>
</evidence>
<feature type="compositionally biased region" description="Basic and acidic residues" evidence="2">
    <location>
        <begin position="1389"/>
        <end position="1401"/>
    </location>
</feature>
<dbReference type="InterPro" id="IPR016024">
    <property type="entry name" value="ARM-type_fold"/>
</dbReference>
<name>A0A1G4M702_LACFM</name>
<dbReference type="Gene3D" id="3.40.50.11210">
    <property type="entry name" value="Rap/Ran-GAP"/>
    <property type="match status" value="1"/>
</dbReference>
<dbReference type="GO" id="GO:0005634">
    <property type="term" value="C:nucleus"/>
    <property type="evidence" value="ECO:0007669"/>
    <property type="project" value="InterPro"/>
</dbReference>
<dbReference type="SUPFAM" id="SSF48371">
    <property type="entry name" value="ARM repeat"/>
    <property type="match status" value="1"/>
</dbReference>
<dbReference type="PANTHER" id="PTHR10063:SF0">
    <property type="entry name" value="TUBERIN"/>
    <property type="match status" value="1"/>
</dbReference>
<dbReference type="InterPro" id="IPR027107">
    <property type="entry name" value="Tuberin/Ral-act_asu"/>
</dbReference>
<dbReference type="InterPro" id="IPR000331">
    <property type="entry name" value="Rap/Ran_GAP_dom"/>
</dbReference>
<dbReference type="PROSITE" id="PS50085">
    <property type="entry name" value="RAPGAP"/>
    <property type="match status" value="1"/>
</dbReference>
<sequence length="1426" mass="161180">MTPPLFHSNSASLRRDLFHTLSKAVKTNLGMRSEQSKENANHLAHTKTLILQLGDSSTSLQSRTNAAIEISQRIHEFPLESVPDIWYRANDLIAGPVPRATRRVALNLLGSCLQILLPQMDDTTRLAFYFNIMDSCLKETEKGQLLDPDLDLFMESLDILTSNGSKIEQFLNLEEDGLSLDKFLARVFEAVANGNLEKLLARTLISSLQFVTSCTRCGLSIGAGGTKSIIQIARKAFDENVLVNCLYYIDVVITKKLITDDGILMNVVQTLLNSYGINNRIRHQVNSIFVNILRSDYRDSSLRILIDLAACSEKPADVQNALNLLITLISDEEYNKHFLKDPVEPDVIGDLLTSLLNNLDSHRSFNGSNITILRSVESLISSSRFLTFMRDYPKFWKSNSDGELSIFELFNVTVSDERLGPNEKKVVLSIYRLMLKFMEENRYRDIGMDQSEDIVVFFFQKIDILDNDVAKRIVQMLHQNFDAISAISDILNHILDLCFNPSSSQEVRSSSFKLLLALFHHQVTSRRLQDDGPSKFLEQLFCELKPQQEDFIITNLAEFHYEVSKTINHAILEELDVNFILPAFKMQNGKRRKSLVSLSNTFSSETAWSQTQLEILAKTIVKSFAWSVAFGSAQKCVHFYNMLITIAEYAIQNENTILLLIPSRILTKIGINSAGEISLVSPKEVEGISTALGRNANVDSQCNACLWKFPEEVDFIPSEFYGECNSKIKVVGNSLNDDLNAMDLRLWISLVLEILDNPSGWEIYSYLLTYMCPQISNLIALRSVSDLIESYEKLLCRHLTQGTPSKLNLPKGLYKGNLYVAFVRNLSSLLGYHGSSLKTSSDDLVSALIHALRSWEITLIPVVHILTVCCYEIPNSVKKFLTPILVQLQTRITSSLSIPTILEFMLALPDSPSIISHLTIDEFKRVFAIGFKLIQTSRDLQKKAQDENIEQNISYSELGADLSPSTVTFKISKPIAHFFLTLSYKLISSWLLRMKMEQRKELASFLNKSLILSSPNSNTLDHDTLAYLDFISRFTLSDDDFAVTSIPNDNPHESNNHYSLGRWICGDSIVSIETETNTGKSLVTLRGLSGTSVMEVAPLTPDVPKTYDLFSFDREARSASSPYNSTGGTYSASNMFVQLCVTRSAIEKPIKIPDDKVILRSLSMFDKLPVDEFHKIGMIYMAAGQTKESEVLSNTTGSYQYHWFLSQIGKFIKLGESENSYTGGLQGGSDGEYALIWNNRRTQLAFHTTTLMPNDPNDEHFSLKKRHVGNNFVNIFYDESGSQDFDFNLIKTQFNFFNLVIKPYLVYPDDDPQISQHYKVRLYRKSGVPGLFSASHFKVLNKEDVAQYVRHVAMIANTFAFKWFTTSTPDVCTTWAARSKQLQMIRDRIGKREQENNDSSERSSTTKNSHSSDLPMLQKFDFSSYT</sequence>
<dbReference type="Proteomes" id="UP000190831">
    <property type="component" value="Chromosome A"/>
</dbReference>
<dbReference type="InterPro" id="IPR035974">
    <property type="entry name" value="Rap/Ran-GAP_sf"/>
</dbReference>
<dbReference type="GO" id="GO:0005737">
    <property type="term" value="C:cytoplasm"/>
    <property type="evidence" value="ECO:0007669"/>
    <property type="project" value="TreeGrafter"/>
</dbReference>
<feature type="region of interest" description="Disordered" evidence="2">
    <location>
        <begin position="1389"/>
        <end position="1426"/>
    </location>
</feature>
<feature type="compositionally biased region" description="Polar residues" evidence="2">
    <location>
        <begin position="1402"/>
        <end position="1412"/>
    </location>
</feature>
<dbReference type="OMA" id="WISTAID"/>
<accession>A0A1G4M702</accession>
<dbReference type="FunFam" id="3.40.50.11210:FF:000001">
    <property type="entry name" value="Ral GTPase-activating protein subunit alpha-1 isoform 1"/>
    <property type="match status" value="1"/>
</dbReference>
<dbReference type="PANTHER" id="PTHR10063">
    <property type="entry name" value="TUBERIN"/>
    <property type="match status" value="1"/>
</dbReference>
<dbReference type="Pfam" id="PF03542">
    <property type="entry name" value="Tuberin"/>
    <property type="match status" value="1"/>
</dbReference>
<gene>
    <name evidence="4" type="ORF">LAFE_0A07030G</name>
</gene>
<dbReference type="GO" id="GO:0005096">
    <property type="term" value="F:GTPase activator activity"/>
    <property type="evidence" value="ECO:0007669"/>
    <property type="project" value="UniProtKB-KW"/>
</dbReference>
<feature type="domain" description="Rap-GAP" evidence="3">
    <location>
        <begin position="1162"/>
        <end position="1393"/>
    </location>
</feature>
<evidence type="ECO:0000313" key="5">
    <source>
        <dbReference type="Proteomes" id="UP000190831"/>
    </source>
</evidence>
<dbReference type="Pfam" id="PF02145">
    <property type="entry name" value="Rap_GAP"/>
    <property type="match status" value="1"/>
</dbReference>
<dbReference type="EMBL" id="LT598487">
    <property type="protein sequence ID" value="SCV99612.1"/>
    <property type="molecule type" value="Genomic_DNA"/>
</dbReference>
<dbReference type="Pfam" id="PF11864">
    <property type="entry name" value="DUF3384"/>
    <property type="match status" value="1"/>
</dbReference>
<dbReference type="OrthoDB" id="19311at2759"/>
<reference evidence="4 5" key="1">
    <citation type="submission" date="2016-03" db="EMBL/GenBank/DDBJ databases">
        <authorList>
            <person name="Devillers H."/>
        </authorList>
    </citation>
    <scope>NUCLEOTIDE SEQUENCE [LARGE SCALE GENOMIC DNA]</scope>
    <source>
        <strain evidence="4">CBS 6772</strain>
    </source>
</reference>
<organism evidence="4 5">
    <name type="scientific">Lachancea fermentati</name>
    <name type="common">Zygosaccharomyces fermentati</name>
    <dbReference type="NCBI Taxonomy" id="4955"/>
    <lineage>
        <taxon>Eukaryota</taxon>
        <taxon>Fungi</taxon>
        <taxon>Dikarya</taxon>
        <taxon>Ascomycota</taxon>
        <taxon>Saccharomycotina</taxon>
        <taxon>Saccharomycetes</taxon>
        <taxon>Saccharomycetales</taxon>
        <taxon>Saccharomycetaceae</taxon>
        <taxon>Lachancea</taxon>
    </lineage>
</organism>
<keyword evidence="5" id="KW-1185">Reference proteome</keyword>
<evidence type="ECO:0000256" key="2">
    <source>
        <dbReference type="SAM" id="MobiDB-lite"/>
    </source>
</evidence>
<dbReference type="GO" id="GO:0051056">
    <property type="term" value="P:regulation of small GTPase mediated signal transduction"/>
    <property type="evidence" value="ECO:0007669"/>
    <property type="project" value="InterPro"/>
</dbReference>
<keyword evidence="1" id="KW-0343">GTPase activation</keyword>
<dbReference type="SUPFAM" id="SSF111347">
    <property type="entry name" value="Rap/Ran-GAP"/>
    <property type="match status" value="1"/>
</dbReference>
<dbReference type="InterPro" id="IPR018515">
    <property type="entry name" value="Tuberin-type_domain"/>
</dbReference>
<protein>
    <submittedName>
        <fullName evidence="4">LAFE_0A07030g1_1</fullName>
    </submittedName>
</protein>